<dbReference type="InterPro" id="IPR000228">
    <property type="entry name" value="RNA3'_term_phos_cyc"/>
</dbReference>
<dbReference type="AlphaFoldDB" id="A0A3N4JYH9"/>
<evidence type="ECO:0000313" key="3">
    <source>
        <dbReference type="Proteomes" id="UP000276215"/>
    </source>
</evidence>
<dbReference type="Proteomes" id="UP000276215">
    <property type="component" value="Unassembled WGS sequence"/>
</dbReference>
<accession>A0A3N4JYH9</accession>
<dbReference type="OrthoDB" id="25029at2759"/>
<gene>
    <name evidence="2" type="ORF">L873DRAFT_1802730</name>
</gene>
<dbReference type="Pfam" id="PF01137">
    <property type="entry name" value="RTC"/>
    <property type="match status" value="1"/>
</dbReference>
<feature type="domain" description="RNA 3'-terminal phosphate cyclase" evidence="1">
    <location>
        <begin position="65"/>
        <end position="149"/>
    </location>
</feature>
<dbReference type="GO" id="GO:0006396">
    <property type="term" value="P:RNA processing"/>
    <property type="evidence" value="ECO:0007669"/>
    <property type="project" value="InterPro"/>
</dbReference>
<sequence>MLLPAGELPALKEALIERLNEARLAEEIEIAVEEDSGHNKRRYLLLVAQTSNGYILGRDVLYSLREHRLRMKDSDIKEYMIATVVNDLTSEINFGGCVDRYMQDKLVIYQALSAGRSFVNAGSGRKHAEGSLHTKTARWVMESLAGVKFGGEAKEEVVGVGLKAGTLEWN</sequence>
<dbReference type="InterPro" id="IPR023797">
    <property type="entry name" value="RNA3'_phos_cyclase_dom"/>
</dbReference>
<reference evidence="2 3" key="1">
    <citation type="journal article" date="2018" name="Nat. Ecol. Evol.">
        <title>Pezizomycetes genomes reveal the molecular basis of ectomycorrhizal truffle lifestyle.</title>
        <authorList>
            <person name="Murat C."/>
            <person name="Payen T."/>
            <person name="Noel B."/>
            <person name="Kuo A."/>
            <person name="Morin E."/>
            <person name="Chen J."/>
            <person name="Kohler A."/>
            <person name="Krizsan K."/>
            <person name="Balestrini R."/>
            <person name="Da Silva C."/>
            <person name="Montanini B."/>
            <person name="Hainaut M."/>
            <person name="Levati E."/>
            <person name="Barry K.W."/>
            <person name="Belfiori B."/>
            <person name="Cichocki N."/>
            <person name="Clum A."/>
            <person name="Dockter R.B."/>
            <person name="Fauchery L."/>
            <person name="Guy J."/>
            <person name="Iotti M."/>
            <person name="Le Tacon F."/>
            <person name="Lindquist E.A."/>
            <person name="Lipzen A."/>
            <person name="Malagnac F."/>
            <person name="Mello A."/>
            <person name="Molinier V."/>
            <person name="Miyauchi S."/>
            <person name="Poulain J."/>
            <person name="Riccioni C."/>
            <person name="Rubini A."/>
            <person name="Sitrit Y."/>
            <person name="Splivallo R."/>
            <person name="Traeger S."/>
            <person name="Wang M."/>
            <person name="Zifcakova L."/>
            <person name="Wipf D."/>
            <person name="Zambonelli A."/>
            <person name="Paolocci F."/>
            <person name="Nowrousian M."/>
            <person name="Ottonello S."/>
            <person name="Baldrian P."/>
            <person name="Spatafora J.W."/>
            <person name="Henrissat B."/>
            <person name="Nagy L.G."/>
            <person name="Aury J.M."/>
            <person name="Wincker P."/>
            <person name="Grigoriev I.V."/>
            <person name="Bonfante P."/>
            <person name="Martin F.M."/>
        </authorList>
    </citation>
    <scope>NUCLEOTIDE SEQUENCE [LARGE SCALE GENOMIC DNA]</scope>
    <source>
        <strain evidence="2 3">120613-1</strain>
    </source>
</reference>
<dbReference type="Gene3D" id="3.30.360.20">
    <property type="entry name" value="RNA 3'-terminal phosphate cyclase, insert domain"/>
    <property type="match status" value="1"/>
</dbReference>
<dbReference type="GO" id="GO:0005634">
    <property type="term" value="C:nucleus"/>
    <property type="evidence" value="ECO:0007669"/>
    <property type="project" value="TreeGrafter"/>
</dbReference>
<dbReference type="STRING" id="1336337.A0A3N4JYH9"/>
<protein>
    <recommendedName>
        <fullName evidence="1">RNA 3'-terminal phosphate cyclase domain-containing protein</fullName>
    </recommendedName>
</protein>
<organism evidence="2 3">
    <name type="scientific">Choiromyces venosus 120613-1</name>
    <dbReference type="NCBI Taxonomy" id="1336337"/>
    <lineage>
        <taxon>Eukaryota</taxon>
        <taxon>Fungi</taxon>
        <taxon>Dikarya</taxon>
        <taxon>Ascomycota</taxon>
        <taxon>Pezizomycotina</taxon>
        <taxon>Pezizomycetes</taxon>
        <taxon>Pezizales</taxon>
        <taxon>Tuberaceae</taxon>
        <taxon>Choiromyces</taxon>
    </lineage>
</organism>
<dbReference type="Gene3D" id="3.65.10.20">
    <property type="entry name" value="RNA 3'-terminal phosphate cyclase domain"/>
    <property type="match status" value="1"/>
</dbReference>
<dbReference type="PANTHER" id="PTHR11096:SF0">
    <property type="entry name" value="RNA 3'-TERMINAL PHOSPHATE CYCLASE"/>
    <property type="match status" value="1"/>
</dbReference>
<evidence type="ECO:0000313" key="2">
    <source>
        <dbReference type="EMBL" id="RPB01902.1"/>
    </source>
</evidence>
<proteinExistence type="predicted"/>
<dbReference type="GO" id="GO:0003963">
    <property type="term" value="F:RNA-3'-phosphate cyclase activity"/>
    <property type="evidence" value="ECO:0007669"/>
    <property type="project" value="TreeGrafter"/>
</dbReference>
<keyword evidence="3" id="KW-1185">Reference proteome</keyword>
<evidence type="ECO:0000259" key="1">
    <source>
        <dbReference type="Pfam" id="PF01137"/>
    </source>
</evidence>
<dbReference type="EMBL" id="ML120370">
    <property type="protein sequence ID" value="RPB01902.1"/>
    <property type="molecule type" value="Genomic_DNA"/>
</dbReference>
<dbReference type="InterPro" id="IPR036553">
    <property type="entry name" value="RPTC_insert"/>
</dbReference>
<name>A0A3N4JYH9_9PEZI</name>
<dbReference type="PANTHER" id="PTHR11096">
    <property type="entry name" value="RNA 3' TERMINAL PHOSPHATE CYCLASE"/>
    <property type="match status" value="1"/>
</dbReference>
<dbReference type="InterPro" id="IPR037136">
    <property type="entry name" value="RNA3'_phos_cyclase_dom_sf"/>
</dbReference>